<proteinExistence type="inferred from homology"/>
<dbReference type="OrthoDB" id="9801697at2"/>
<dbReference type="EMBL" id="JTJC03000017">
    <property type="protein sequence ID" value="NHC38187.1"/>
    <property type="molecule type" value="Genomic_DNA"/>
</dbReference>
<dbReference type="GO" id="GO:0043886">
    <property type="term" value="F:structural constituent of carboxysome shell"/>
    <property type="evidence" value="ECO:0007669"/>
    <property type="project" value="UniProtKB-ARBA"/>
</dbReference>
<dbReference type="GO" id="GO:0005829">
    <property type="term" value="C:cytosol"/>
    <property type="evidence" value="ECO:0007669"/>
    <property type="project" value="TreeGrafter"/>
</dbReference>
<gene>
    <name evidence="3" type="primary">wcaF</name>
    <name evidence="3" type="ORF">QH73_0026800</name>
</gene>
<evidence type="ECO:0000313" key="4">
    <source>
        <dbReference type="Proteomes" id="UP000031532"/>
    </source>
</evidence>
<dbReference type="PANTHER" id="PTHR23416:SF23">
    <property type="entry name" value="ACETYLTRANSFERASE C18B11.09C-RELATED"/>
    <property type="match status" value="1"/>
</dbReference>
<organism evidence="3 4">
    <name type="scientific">Scytonema millei VB511283</name>
    <dbReference type="NCBI Taxonomy" id="1245923"/>
    <lineage>
        <taxon>Bacteria</taxon>
        <taxon>Bacillati</taxon>
        <taxon>Cyanobacteriota</taxon>
        <taxon>Cyanophyceae</taxon>
        <taxon>Nostocales</taxon>
        <taxon>Scytonemataceae</taxon>
        <taxon>Scytonema</taxon>
    </lineage>
</organism>
<dbReference type="GO" id="GO:0031470">
    <property type="term" value="C:carboxysome"/>
    <property type="evidence" value="ECO:0007669"/>
    <property type="project" value="UniProtKB-ARBA"/>
</dbReference>
<dbReference type="Gene3D" id="2.160.10.10">
    <property type="entry name" value="Hexapeptide repeat proteins"/>
    <property type="match status" value="1"/>
</dbReference>
<reference evidence="3 4" key="1">
    <citation type="journal article" date="2015" name="Genome Announc.">
        <title>Draft Genome Sequence of the Terrestrial Cyanobacterium Scytonema millei VB511283, Isolated from Eastern India.</title>
        <authorList>
            <person name="Sen D."/>
            <person name="Chandrababunaidu M.M."/>
            <person name="Singh D."/>
            <person name="Sanghi N."/>
            <person name="Ghorai A."/>
            <person name="Mishra G.P."/>
            <person name="Madduluri M."/>
            <person name="Adhikary S.P."/>
            <person name="Tripathy S."/>
        </authorList>
    </citation>
    <scope>NUCLEOTIDE SEQUENCE [LARGE SCALE GENOMIC DNA]</scope>
    <source>
        <strain evidence="3 4">VB511283</strain>
    </source>
</reference>
<name>A0A9X5EEQ9_9CYAN</name>
<evidence type="ECO:0000256" key="1">
    <source>
        <dbReference type="ARBA" id="ARBA00007274"/>
    </source>
</evidence>
<evidence type="ECO:0000256" key="2">
    <source>
        <dbReference type="ARBA" id="ARBA00022679"/>
    </source>
</evidence>
<comment type="similarity">
    <text evidence="1">Belongs to the transferase hexapeptide repeat family.</text>
</comment>
<dbReference type="PANTHER" id="PTHR23416">
    <property type="entry name" value="SIALIC ACID SYNTHASE-RELATED"/>
    <property type="match status" value="1"/>
</dbReference>
<dbReference type="AlphaFoldDB" id="A0A9X5EEQ9"/>
<keyword evidence="2" id="KW-0808">Transferase</keyword>
<dbReference type="CDD" id="cd05825">
    <property type="entry name" value="LbH_wcaF_like"/>
    <property type="match status" value="1"/>
</dbReference>
<protein>
    <submittedName>
        <fullName evidence="3">Colanic acid biosynthesis acetyltransferase WcaF</fullName>
    </submittedName>
</protein>
<evidence type="ECO:0000313" key="3">
    <source>
        <dbReference type="EMBL" id="NHC38187.1"/>
    </source>
</evidence>
<dbReference type="RefSeq" id="WP_039713682.1">
    <property type="nucleotide sequence ID" value="NZ_JTJC03000017.1"/>
</dbReference>
<dbReference type="InterPro" id="IPR011004">
    <property type="entry name" value="Trimer_LpxA-like_sf"/>
</dbReference>
<dbReference type="InterPro" id="IPR051159">
    <property type="entry name" value="Hexapeptide_acetyltransf"/>
</dbReference>
<sequence>MYLDRYTLGTYTPGAPLWKQLLWYFLGEPLFRTHWLPISKLKVSILRSFGATVGRSVCIKPGVRVKFPWRLSIGDCVWIGENTWLDNVAPIAIESHVCISQGVYLCTGNHDWSAPDFKLIPAPIHIEQSSWIAARATIGPGVTVGKGAVLSLGSVAGRSLQPMTIYVGNPAQPIKQRAIGDR</sequence>
<keyword evidence="4" id="KW-1185">Reference proteome</keyword>
<dbReference type="SUPFAM" id="SSF51161">
    <property type="entry name" value="Trimeric LpxA-like enzymes"/>
    <property type="match status" value="1"/>
</dbReference>
<dbReference type="Proteomes" id="UP000031532">
    <property type="component" value="Unassembled WGS sequence"/>
</dbReference>
<comment type="caution">
    <text evidence="3">The sequence shown here is derived from an EMBL/GenBank/DDBJ whole genome shotgun (WGS) entry which is preliminary data.</text>
</comment>
<accession>A0A9X5EEQ9</accession>
<dbReference type="GO" id="GO:0008374">
    <property type="term" value="F:O-acyltransferase activity"/>
    <property type="evidence" value="ECO:0007669"/>
    <property type="project" value="TreeGrafter"/>
</dbReference>
<dbReference type="NCBIfam" id="NF007797">
    <property type="entry name" value="PRK10502.1"/>
    <property type="match status" value="1"/>
</dbReference>